<feature type="domain" description="Amidase" evidence="2">
    <location>
        <begin position="33"/>
        <end position="456"/>
    </location>
</feature>
<proteinExistence type="inferred from homology"/>
<dbReference type="InterPro" id="IPR000120">
    <property type="entry name" value="Amidase"/>
</dbReference>
<dbReference type="GO" id="GO:0003824">
    <property type="term" value="F:catalytic activity"/>
    <property type="evidence" value="ECO:0007669"/>
    <property type="project" value="InterPro"/>
</dbReference>
<dbReference type="RefSeq" id="WP_106191501.1">
    <property type="nucleotide sequence ID" value="NZ_PVTF01000010.1"/>
</dbReference>
<evidence type="ECO:0000313" key="3">
    <source>
        <dbReference type="EMBL" id="PRY37221.1"/>
    </source>
</evidence>
<evidence type="ECO:0000256" key="1">
    <source>
        <dbReference type="ARBA" id="ARBA00009199"/>
    </source>
</evidence>
<keyword evidence="4" id="KW-1185">Reference proteome</keyword>
<dbReference type="InterPro" id="IPR036928">
    <property type="entry name" value="AS_sf"/>
</dbReference>
<accession>A0A2T0SUY0</accession>
<dbReference type="EMBL" id="PVTF01000010">
    <property type="protein sequence ID" value="PRY37221.1"/>
    <property type="molecule type" value="Genomic_DNA"/>
</dbReference>
<protein>
    <submittedName>
        <fullName evidence="3">Amidase</fullName>
    </submittedName>
</protein>
<sequence length="475" mass="50575">MDENERERPGELWRWDAVDLAEAIRERVVSSTEAVTACLDRLDVVNPRLNAVVSDLRGEALEAAAEADASVARGEPLGPLHGVPVTTKVTEDQAGHPTTWGVVAFRDNVAAQDGPAVANLRAAGAVVVGRTNSPAFGYSWWTDNDLHGRTDNPWSRAHTPGGSSGGASAGTAAGISPIALGSDMIGSIRYPAYCTGVVGLRPSFGRVPSFRSTARTEPPMASQLMAVPGPLTRTVRDARLALGVLARRDPRDPWWVPAPLTGPPVHGPTRVAVSVDPAGVGVHPTVRAAVLRAAEALEAAGYAVEEQDPPDFAAVAAALGEITRHETPHFSGEDYERYGDDRLRRTYRRVRSAGAQPALVPYMEALAGRITWIRAWTLFLDRWPVLLCPTAFDPPFPQDVDSLPAEAYPRMFQSMMPSYAVPLLGLPALAVPTGVADGLPTGVQLVAGRFREDLVLDAGEVVEAACGVLTPIDPR</sequence>
<evidence type="ECO:0000313" key="4">
    <source>
        <dbReference type="Proteomes" id="UP000239494"/>
    </source>
</evidence>
<dbReference type="Gene3D" id="3.90.1300.10">
    <property type="entry name" value="Amidase signature (AS) domain"/>
    <property type="match status" value="1"/>
</dbReference>
<dbReference type="PANTHER" id="PTHR11895">
    <property type="entry name" value="TRANSAMIDASE"/>
    <property type="match status" value="1"/>
</dbReference>
<reference evidence="3 4" key="1">
    <citation type="submission" date="2018-03" db="EMBL/GenBank/DDBJ databases">
        <title>Genomic Encyclopedia of Archaeal and Bacterial Type Strains, Phase II (KMG-II): from individual species to whole genera.</title>
        <authorList>
            <person name="Goeker M."/>
        </authorList>
    </citation>
    <scope>NUCLEOTIDE SEQUENCE [LARGE SCALE GENOMIC DNA]</scope>
    <source>
        <strain evidence="3 4">DSM 44720</strain>
    </source>
</reference>
<dbReference type="PANTHER" id="PTHR11895:SF7">
    <property type="entry name" value="GLUTAMYL-TRNA(GLN) AMIDOTRANSFERASE SUBUNIT A, MITOCHONDRIAL"/>
    <property type="match status" value="1"/>
</dbReference>
<dbReference type="AlphaFoldDB" id="A0A2T0SUY0"/>
<gene>
    <name evidence="3" type="ORF">CLV43_11032</name>
</gene>
<dbReference type="SUPFAM" id="SSF75304">
    <property type="entry name" value="Amidase signature (AS) enzymes"/>
    <property type="match status" value="1"/>
</dbReference>
<name>A0A2T0SUY0_9PSEU</name>
<dbReference type="Pfam" id="PF01425">
    <property type="entry name" value="Amidase"/>
    <property type="match status" value="1"/>
</dbReference>
<dbReference type="Proteomes" id="UP000239494">
    <property type="component" value="Unassembled WGS sequence"/>
</dbReference>
<dbReference type="OrthoDB" id="182039at2"/>
<comment type="caution">
    <text evidence="3">The sequence shown here is derived from an EMBL/GenBank/DDBJ whole genome shotgun (WGS) entry which is preliminary data.</text>
</comment>
<comment type="similarity">
    <text evidence="1">Belongs to the amidase family.</text>
</comment>
<evidence type="ECO:0000259" key="2">
    <source>
        <dbReference type="Pfam" id="PF01425"/>
    </source>
</evidence>
<organism evidence="3 4">
    <name type="scientific">Umezawaea tangerina</name>
    <dbReference type="NCBI Taxonomy" id="84725"/>
    <lineage>
        <taxon>Bacteria</taxon>
        <taxon>Bacillati</taxon>
        <taxon>Actinomycetota</taxon>
        <taxon>Actinomycetes</taxon>
        <taxon>Pseudonocardiales</taxon>
        <taxon>Pseudonocardiaceae</taxon>
        <taxon>Umezawaea</taxon>
    </lineage>
</organism>
<dbReference type="InterPro" id="IPR023631">
    <property type="entry name" value="Amidase_dom"/>
</dbReference>
<dbReference type="NCBIfam" id="NF005687">
    <property type="entry name" value="PRK07487.1"/>
    <property type="match status" value="1"/>
</dbReference>